<proteinExistence type="inferred from homology"/>
<sequence length="288" mass="30994">MELKHLRYFLAVATEGTFTAAAQRLGMTQPALSRAIRALEDGVGTALFARGHQGAELTAAGRMLAEDARGIDEHARAAIARVARFGQEGPQLRVTARACDVATLQGLVDSYNEQHEPRAVATVADWQVQADELRTGTADVGLLRVPFESRGLDSDPVRIDERVALLPRSHPLACRESIERAELDGATFPRWAGMPAAETAHWTGTDRIPYDWRPGPLVRSGAEFASAVRLGQAVGFVPRTLLPELPLTGIAVVPVHGLSPSELHVVWAATATSPDIARFVRHAQLTGA</sequence>
<dbReference type="InterPro" id="IPR000847">
    <property type="entry name" value="LysR_HTH_N"/>
</dbReference>
<evidence type="ECO:0000259" key="5">
    <source>
        <dbReference type="PROSITE" id="PS50931"/>
    </source>
</evidence>
<dbReference type="OrthoDB" id="4140098at2"/>
<dbReference type="Pfam" id="PF00126">
    <property type="entry name" value="HTH_1"/>
    <property type="match status" value="1"/>
</dbReference>
<comment type="similarity">
    <text evidence="1">Belongs to the LysR transcriptional regulatory family.</text>
</comment>
<dbReference type="PATRIC" id="fig|1068978.7.peg.7038"/>
<gene>
    <name evidence="6" type="primary">hcaR</name>
    <name evidence="6" type="ORF">AMETH_6549</name>
</gene>
<feature type="domain" description="HTH lysR-type" evidence="5">
    <location>
        <begin position="1"/>
        <end position="58"/>
    </location>
</feature>
<dbReference type="KEGG" id="amq:AMETH_6549"/>
<dbReference type="PRINTS" id="PR00039">
    <property type="entry name" value="HTHLYSR"/>
</dbReference>
<dbReference type="FunFam" id="1.10.10.10:FF:000001">
    <property type="entry name" value="LysR family transcriptional regulator"/>
    <property type="match status" value="1"/>
</dbReference>
<keyword evidence="7" id="KW-1185">Reference proteome</keyword>
<dbReference type="PROSITE" id="PS50931">
    <property type="entry name" value="HTH_LYSR"/>
    <property type="match status" value="1"/>
</dbReference>
<dbReference type="Gene3D" id="1.10.10.10">
    <property type="entry name" value="Winged helix-like DNA-binding domain superfamily/Winged helix DNA-binding domain"/>
    <property type="match status" value="1"/>
</dbReference>
<evidence type="ECO:0000256" key="4">
    <source>
        <dbReference type="ARBA" id="ARBA00023163"/>
    </source>
</evidence>
<dbReference type="GO" id="GO:0003677">
    <property type="term" value="F:DNA binding"/>
    <property type="evidence" value="ECO:0007669"/>
    <property type="project" value="UniProtKB-KW"/>
</dbReference>
<dbReference type="RefSeq" id="WP_017985411.1">
    <property type="nucleotide sequence ID" value="NZ_AQUL01000001.1"/>
</dbReference>
<keyword evidence="4" id="KW-0804">Transcription</keyword>
<dbReference type="PANTHER" id="PTHR30346:SF0">
    <property type="entry name" value="HCA OPERON TRANSCRIPTIONAL ACTIVATOR HCAR"/>
    <property type="match status" value="1"/>
</dbReference>
<evidence type="ECO:0000313" key="7">
    <source>
        <dbReference type="Proteomes" id="UP000062973"/>
    </source>
</evidence>
<dbReference type="InterPro" id="IPR005119">
    <property type="entry name" value="LysR_subst-bd"/>
</dbReference>
<dbReference type="PANTHER" id="PTHR30346">
    <property type="entry name" value="TRANSCRIPTIONAL DUAL REGULATOR HCAR-RELATED"/>
    <property type="match status" value="1"/>
</dbReference>
<accession>A0A076N5R9</accession>
<dbReference type="SUPFAM" id="SSF46785">
    <property type="entry name" value="Winged helix' DNA-binding domain"/>
    <property type="match status" value="1"/>
</dbReference>
<evidence type="ECO:0000256" key="3">
    <source>
        <dbReference type="ARBA" id="ARBA00023125"/>
    </source>
</evidence>
<name>A0A076N5R9_AMYME</name>
<dbReference type="SUPFAM" id="SSF53850">
    <property type="entry name" value="Periplasmic binding protein-like II"/>
    <property type="match status" value="1"/>
</dbReference>
<keyword evidence="3" id="KW-0238">DNA-binding</keyword>
<dbReference type="InterPro" id="IPR036390">
    <property type="entry name" value="WH_DNA-bd_sf"/>
</dbReference>
<dbReference type="STRING" id="1068978.AMETH_6549"/>
<dbReference type="Gene3D" id="3.40.190.10">
    <property type="entry name" value="Periplasmic binding protein-like II"/>
    <property type="match status" value="2"/>
</dbReference>
<protein>
    <submittedName>
        <fullName evidence="6">LysR family transcriptional regulator</fullName>
    </submittedName>
</protein>
<dbReference type="GO" id="GO:0003700">
    <property type="term" value="F:DNA-binding transcription factor activity"/>
    <property type="evidence" value="ECO:0007669"/>
    <property type="project" value="InterPro"/>
</dbReference>
<dbReference type="InterPro" id="IPR036388">
    <property type="entry name" value="WH-like_DNA-bd_sf"/>
</dbReference>
<dbReference type="Pfam" id="PF03466">
    <property type="entry name" value="LysR_substrate"/>
    <property type="match status" value="1"/>
</dbReference>
<evidence type="ECO:0000256" key="1">
    <source>
        <dbReference type="ARBA" id="ARBA00009437"/>
    </source>
</evidence>
<dbReference type="Proteomes" id="UP000062973">
    <property type="component" value="Chromosome"/>
</dbReference>
<dbReference type="EMBL" id="CP009110">
    <property type="protein sequence ID" value="AIJ26641.1"/>
    <property type="molecule type" value="Genomic_DNA"/>
</dbReference>
<organism evidence="6 7">
    <name type="scientific">Amycolatopsis methanolica 239</name>
    <dbReference type="NCBI Taxonomy" id="1068978"/>
    <lineage>
        <taxon>Bacteria</taxon>
        <taxon>Bacillati</taxon>
        <taxon>Actinomycetota</taxon>
        <taxon>Actinomycetes</taxon>
        <taxon>Pseudonocardiales</taxon>
        <taxon>Pseudonocardiaceae</taxon>
        <taxon>Amycolatopsis</taxon>
        <taxon>Amycolatopsis methanolica group</taxon>
    </lineage>
</organism>
<reference evidence="6 7" key="1">
    <citation type="submission" date="2014-07" db="EMBL/GenBank/DDBJ databases">
        <title>Whole Genome Sequence of the Amycolatopsis methanolica 239.</title>
        <authorList>
            <person name="Tang B."/>
        </authorList>
    </citation>
    <scope>NUCLEOTIDE SEQUENCE [LARGE SCALE GENOMIC DNA]</scope>
    <source>
        <strain evidence="6 7">239</strain>
    </source>
</reference>
<keyword evidence="2" id="KW-0805">Transcription regulation</keyword>
<dbReference type="GO" id="GO:0032993">
    <property type="term" value="C:protein-DNA complex"/>
    <property type="evidence" value="ECO:0007669"/>
    <property type="project" value="TreeGrafter"/>
</dbReference>
<dbReference type="AlphaFoldDB" id="A0A076N5R9"/>
<evidence type="ECO:0000256" key="2">
    <source>
        <dbReference type="ARBA" id="ARBA00023015"/>
    </source>
</evidence>
<evidence type="ECO:0000313" key="6">
    <source>
        <dbReference type="EMBL" id="AIJ26641.1"/>
    </source>
</evidence>
<dbReference type="eggNOG" id="COG0583">
    <property type="taxonomic scope" value="Bacteria"/>
</dbReference>
<dbReference type="HOGENOM" id="CLU_039613_6_4_11"/>